<accession>A0A1X9T3Z0</accession>
<keyword evidence="3" id="KW-1185">Reference proteome</keyword>
<dbReference type="RefSeq" id="WP_087071389.1">
    <property type="nucleotide sequence ID" value="NZ_CP021170.1"/>
</dbReference>
<proteinExistence type="predicted"/>
<dbReference type="AlphaFoldDB" id="A0A1X9T3Z0"/>
<dbReference type="KEGG" id="pbv:AR543_p0069"/>
<sequence>MSKSVFTARENKDYFMRISVILAGVLMVVISIYLAGPSIAQSMTYADQRVQSSVFHVTGKVEGVYTKYTSQSLDDRLPLAISYTVRVMGKNYDITDKMAHELAAGHAVGKTVSVSGDWKGLESLEMSWKAE</sequence>
<protein>
    <submittedName>
        <fullName evidence="2">Uncharacterized protein</fullName>
    </submittedName>
</protein>
<reference evidence="2 3" key="1">
    <citation type="journal article" date="2016" name="Int. J. Syst. Evol. Microbiol.">
        <title>Paenibacillus damxungensis sp. nov., isolated from raw yak (Bos grunniens) milk.</title>
        <authorList>
            <person name="Wu Z."/>
            <person name="Gao C."/>
            <person name="Han J."/>
            <person name="Liu Z."/>
        </authorList>
    </citation>
    <scope>NUCLEOTIDE SEQUENCE [LARGE SCALE GENOMIC DNA]</scope>
    <source>
        <strain evidence="2 3">BD3526</strain>
        <plasmid evidence="2 3">unnamed1</plasmid>
    </source>
</reference>
<keyword evidence="1" id="KW-0472">Membrane</keyword>
<dbReference type="EMBL" id="CP021170">
    <property type="protein sequence ID" value="ARR10677.1"/>
    <property type="molecule type" value="Genomic_DNA"/>
</dbReference>
<keyword evidence="1" id="KW-0812">Transmembrane</keyword>
<dbReference type="Proteomes" id="UP000078148">
    <property type="component" value="Plasmid unnamed1"/>
</dbReference>
<geneLocation type="plasmid" evidence="2 3">
    <name>unnamed1</name>
</geneLocation>
<gene>
    <name evidence="2" type="ORF">AR543_p0069</name>
</gene>
<evidence type="ECO:0000313" key="3">
    <source>
        <dbReference type="Proteomes" id="UP000078148"/>
    </source>
</evidence>
<evidence type="ECO:0000256" key="1">
    <source>
        <dbReference type="SAM" id="Phobius"/>
    </source>
</evidence>
<keyword evidence="2" id="KW-0614">Plasmid</keyword>
<name>A0A1X9T3Z0_9BACL</name>
<keyword evidence="1" id="KW-1133">Transmembrane helix</keyword>
<feature type="transmembrane region" description="Helical" evidence="1">
    <location>
        <begin position="14"/>
        <end position="35"/>
    </location>
</feature>
<organism evidence="2 3">
    <name type="scientific">Paenibacillus bovis</name>
    <dbReference type="NCBI Taxonomy" id="1616788"/>
    <lineage>
        <taxon>Bacteria</taxon>
        <taxon>Bacillati</taxon>
        <taxon>Bacillota</taxon>
        <taxon>Bacilli</taxon>
        <taxon>Bacillales</taxon>
        <taxon>Paenibacillaceae</taxon>
        <taxon>Paenibacillus</taxon>
    </lineage>
</organism>
<evidence type="ECO:0000313" key="2">
    <source>
        <dbReference type="EMBL" id="ARR10677.1"/>
    </source>
</evidence>